<evidence type="ECO:0000313" key="3">
    <source>
        <dbReference type="Proteomes" id="UP001153069"/>
    </source>
</evidence>
<keyword evidence="3" id="KW-1185">Reference proteome</keyword>
<proteinExistence type="predicted"/>
<dbReference type="EMBL" id="CAICTM010000108">
    <property type="protein sequence ID" value="CAB9501455.1"/>
    <property type="molecule type" value="Genomic_DNA"/>
</dbReference>
<comment type="caution">
    <text evidence="2">The sequence shown here is derived from an EMBL/GenBank/DDBJ whole genome shotgun (WGS) entry which is preliminary data.</text>
</comment>
<evidence type="ECO:0000313" key="2">
    <source>
        <dbReference type="EMBL" id="CAB9501455.1"/>
    </source>
</evidence>
<evidence type="ECO:0000256" key="1">
    <source>
        <dbReference type="SAM" id="MobiDB-lite"/>
    </source>
</evidence>
<reference evidence="2" key="1">
    <citation type="submission" date="2020-06" db="EMBL/GenBank/DDBJ databases">
        <authorList>
            <consortium name="Plant Systems Biology data submission"/>
        </authorList>
    </citation>
    <scope>NUCLEOTIDE SEQUENCE</scope>
    <source>
        <strain evidence="2">D6</strain>
    </source>
</reference>
<feature type="region of interest" description="Disordered" evidence="1">
    <location>
        <begin position="183"/>
        <end position="220"/>
    </location>
</feature>
<organism evidence="2 3">
    <name type="scientific">Seminavis robusta</name>
    <dbReference type="NCBI Taxonomy" id="568900"/>
    <lineage>
        <taxon>Eukaryota</taxon>
        <taxon>Sar</taxon>
        <taxon>Stramenopiles</taxon>
        <taxon>Ochrophyta</taxon>
        <taxon>Bacillariophyta</taxon>
        <taxon>Bacillariophyceae</taxon>
        <taxon>Bacillariophycidae</taxon>
        <taxon>Naviculales</taxon>
        <taxon>Naviculaceae</taxon>
        <taxon>Seminavis</taxon>
    </lineage>
</organism>
<feature type="region of interest" description="Disordered" evidence="1">
    <location>
        <begin position="48"/>
        <end position="89"/>
    </location>
</feature>
<dbReference type="AlphaFoldDB" id="A0A9N8DJ09"/>
<name>A0A9N8DJ09_9STRA</name>
<accession>A0A9N8DJ09</accession>
<feature type="region of interest" description="Disordered" evidence="1">
    <location>
        <begin position="431"/>
        <end position="456"/>
    </location>
</feature>
<feature type="region of interest" description="Disordered" evidence="1">
    <location>
        <begin position="474"/>
        <end position="510"/>
    </location>
</feature>
<feature type="compositionally biased region" description="Polar residues" evidence="1">
    <location>
        <begin position="478"/>
        <end position="487"/>
    </location>
</feature>
<feature type="compositionally biased region" description="Basic and acidic residues" evidence="1">
    <location>
        <begin position="183"/>
        <end position="192"/>
    </location>
</feature>
<dbReference type="Proteomes" id="UP001153069">
    <property type="component" value="Unassembled WGS sequence"/>
</dbReference>
<sequence>MSGQPFKTKFTIGLLTIDPCPQEEHVHTDEDYLSNDVNAHLSAEELAARDAIKARKGKKKRNKSGDKGVSRQKSGDSVGLPPPEPINDAVAEQVRLRMEAKKKAKAEKARKAAEEDAAIKAEAEATIAAEMKEKEEEEARVWAAKRLAEEEAKKAEEIRLRHVEEQRREEERKAEEIRLRHVEEQAKQAKEPSDDEASLNGMIPSLGYEEPLPEKPRTKQRRRVSFFPATADNSGLDDALRNYNNDVPFDWENPEWTKEFVDLRHTTQQSLIYGWEKPDWTVKRGLRAAQRRSSKCGWEKPDWAKKSILRKTDRLDDLMSDTSGRTSLGGSMDGSLMRRHSFCFRGEWDRPSWAKRNVLKKTEAGSLIRKGANLAIPITEIKARMDPDSTLHDSVDSLNQSLNMSMNLSQKNIDWEKPAWAKGAKLRKTEAGQAARQGVNLNKSGKGPEAAGGEASAASLNASVTLTQKNIGWEKPSWASNPNLKRTSTGEKMKTTGTLAKPIIFRGNEK</sequence>
<protein>
    <submittedName>
        <fullName evidence="2">Uncharacterized protein</fullName>
    </submittedName>
</protein>
<gene>
    <name evidence="2" type="ORF">SEMRO_109_G054540.1</name>
</gene>
<feature type="compositionally biased region" description="Low complexity" evidence="1">
    <location>
        <begin position="444"/>
        <end position="456"/>
    </location>
</feature>